<keyword evidence="3" id="KW-1185">Reference proteome</keyword>
<keyword evidence="1" id="KW-0472">Membrane</keyword>
<evidence type="ECO:0000313" key="3">
    <source>
        <dbReference type="Proteomes" id="UP000000707"/>
    </source>
</evidence>
<sequence>MSIKLEKSSLDDERDVGVFEKPAIVSSKPHLTYLSVAFLLSVVVFIQSLFLFDDHHVSPQFTLRIKEDNSQAVEIMSSIRSSLKVVTFLAEDFSFSNYTGINDIDTFDEGNVFHFFYDGYKKDNNHTRPFVPFNGLDIMGCLVKDFGVELSLISKSQNPQKLIDSFSLTYSHTIMNLDEMYHEAKKTSKDGHMSDTKLKVAHDAYKFERFGKTMRKVPMASLMSSFVSCVSLLFVLHWACFRNVSARMVGVVMVLQVPSMVVQFGAWGAQLRFYYKVCKLLQKFTVADLRADSGYVGLVMSVIMVVMGQVVLAYILYKKRGEKH</sequence>
<dbReference type="HOGENOM" id="CLU_857890_0_0_1"/>
<feature type="transmembrane region" description="Helical" evidence="1">
    <location>
        <begin position="251"/>
        <end position="275"/>
    </location>
</feature>
<keyword evidence="1" id="KW-1133">Transmembrane helix</keyword>
<reference evidence="2 3" key="1">
    <citation type="journal article" date="2011" name="Proc. Natl. Acad. Sci. U.S.A.">
        <title>Comparative genomics of xylose-fermenting fungi for enhanced biofuel production.</title>
        <authorList>
            <person name="Wohlbach D.J."/>
            <person name="Kuo A."/>
            <person name="Sato T.K."/>
            <person name="Potts K.M."/>
            <person name="Salamov A.A."/>
            <person name="LaButti K.M."/>
            <person name="Sun H."/>
            <person name="Clum A."/>
            <person name="Pangilinan J.L."/>
            <person name="Lindquist E.A."/>
            <person name="Lucas S."/>
            <person name="Lapidus A."/>
            <person name="Jin M."/>
            <person name="Gunawan C."/>
            <person name="Balan V."/>
            <person name="Dale B.E."/>
            <person name="Jeffries T.W."/>
            <person name="Zinkel R."/>
            <person name="Barry K.W."/>
            <person name="Grigoriev I.V."/>
            <person name="Gasch A.P."/>
        </authorList>
    </citation>
    <scope>NUCLEOTIDE SEQUENCE [LARGE SCALE GENOMIC DNA]</scope>
    <source>
        <strain evidence="2">ATCC 10573</strain>
        <strain evidence="3">ATCC 10573 / BCRC 21748 / CBS 615 / JCM 9827 / NBRC 10315 / NRRL Y-1498 / VKM Y-70</strain>
    </source>
</reference>
<feature type="transmembrane region" description="Helical" evidence="1">
    <location>
        <begin position="295"/>
        <end position="317"/>
    </location>
</feature>
<proteinExistence type="predicted"/>
<dbReference type="RefSeq" id="XP_006690503.1">
    <property type="nucleotide sequence ID" value="XM_006690440.1"/>
</dbReference>
<dbReference type="EMBL" id="GL996528">
    <property type="protein sequence ID" value="EGV61288.1"/>
    <property type="molecule type" value="Genomic_DNA"/>
</dbReference>
<keyword evidence="1" id="KW-0812">Transmembrane</keyword>
<evidence type="ECO:0000313" key="2">
    <source>
        <dbReference type="EMBL" id="EGV61289.1"/>
    </source>
</evidence>
<dbReference type="EMBL" id="GL996528">
    <property type="protein sequence ID" value="EGV61289.1"/>
    <property type="molecule type" value="Genomic_DNA"/>
</dbReference>
<organism evidence="3">
    <name type="scientific">Candida tenuis (strain ATCC 10573 / BCRC 21748 / CBS 615 / JCM 9827 / NBRC 10315 / NRRL Y-1498 / VKM Y-70)</name>
    <name type="common">Yeast</name>
    <name type="synonym">Yamadazyma tenuis</name>
    <dbReference type="NCBI Taxonomy" id="590646"/>
    <lineage>
        <taxon>Eukaryota</taxon>
        <taxon>Fungi</taxon>
        <taxon>Dikarya</taxon>
        <taxon>Ascomycota</taxon>
        <taxon>Saccharomycotina</taxon>
        <taxon>Pichiomycetes</taxon>
        <taxon>Debaryomycetaceae</taxon>
        <taxon>Yamadazyma</taxon>
    </lineage>
</organism>
<evidence type="ECO:0000256" key="1">
    <source>
        <dbReference type="SAM" id="Phobius"/>
    </source>
</evidence>
<dbReference type="OrthoDB" id="4073891at2759"/>
<gene>
    <name evidence="2" type="ORF">CANTEDRAFT_116938</name>
</gene>
<dbReference type="KEGG" id="cten:18248513"/>
<feature type="transmembrane region" description="Helical" evidence="1">
    <location>
        <begin position="219"/>
        <end position="239"/>
    </location>
</feature>
<dbReference type="AlphaFoldDB" id="G3BD01"/>
<dbReference type="GeneID" id="18248513"/>
<name>G3BD01_CANTC</name>
<protein>
    <submittedName>
        <fullName evidence="2">Uncharacterized protein</fullName>
    </submittedName>
</protein>
<accession>G3BD01</accession>
<dbReference type="Proteomes" id="UP000000707">
    <property type="component" value="Unassembled WGS sequence"/>
</dbReference>